<dbReference type="EMBL" id="GBRH01206179">
    <property type="protein sequence ID" value="JAD91716.1"/>
    <property type="molecule type" value="Transcribed_RNA"/>
</dbReference>
<sequence length="81" mass="9341">MQKNTKELLQSRRRQSSGRGLLLAAVPRGARRRGGAPPTPTLSCRRRLSRGPFLARRQERMCYSNRSSFPSRNQERIESRT</sequence>
<feature type="region of interest" description="Disordered" evidence="1">
    <location>
        <begin position="1"/>
        <end position="81"/>
    </location>
</feature>
<proteinExistence type="predicted"/>
<reference evidence="2" key="2">
    <citation type="journal article" date="2015" name="Data Brief">
        <title>Shoot transcriptome of the giant reed, Arundo donax.</title>
        <authorList>
            <person name="Barrero R.A."/>
            <person name="Guerrero F.D."/>
            <person name="Moolhuijzen P."/>
            <person name="Goolsby J.A."/>
            <person name="Tidwell J."/>
            <person name="Bellgard S.E."/>
            <person name="Bellgard M.I."/>
        </authorList>
    </citation>
    <scope>NUCLEOTIDE SEQUENCE</scope>
    <source>
        <tissue evidence="2">Shoot tissue taken approximately 20 cm above the soil surface</tissue>
    </source>
</reference>
<name>A0A0A9DV87_ARUDO</name>
<evidence type="ECO:0000256" key="1">
    <source>
        <dbReference type="SAM" id="MobiDB-lite"/>
    </source>
</evidence>
<evidence type="ECO:0000313" key="2">
    <source>
        <dbReference type="EMBL" id="JAD91716.1"/>
    </source>
</evidence>
<accession>A0A0A9DV87</accession>
<organism evidence="2">
    <name type="scientific">Arundo donax</name>
    <name type="common">Giant reed</name>
    <name type="synonym">Donax arundinaceus</name>
    <dbReference type="NCBI Taxonomy" id="35708"/>
    <lineage>
        <taxon>Eukaryota</taxon>
        <taxon>Viridiplantae</taxon>
        <taxon>Streptophyta</taxon>
        <taxon>Embryophyta</taxon>
        <taxon>Tracheophyta</taxon>
        <taxon>Spermatophyta</taxon>
        <taxon>Magnoliopsida</taxon>
        <taxon>Liliopsida</taxon>
        <taxon>Poales</taxon>
        <taxon>Poaceae</taxon>
        <taxon>PACMAD clade</taxon>
        <taxon>Arundinoideae</taxon>
        <taxon>Arundineae</taxon>
        <taxon>Arundo</taxon>
    </lineage>
</organism>
<feature type="compositionally biased region" description="Low complexity" evidence="1">
    <location>
        <begin position="17"/>
        <end position="28"/>
    </location>
</feature>
<dbReference type="AlphaFoldDB" id="A0A0A9DV87"/>
<protein>
    <submittedName>
        <fullName evidence="2">Uncharacterized protein</fullName>
    </submittedName>
</protein>
<reference evidence="2" key="1">
    <citation type="submission" date="2014-09" db="EMBL/GenBank/DDBJ databases">
        <authorList>
            <person name="Magalhaes I.L.F."/>
            <person name="Oliveira U."/>
            <person name="Santos F.R."/>
            <person name="Vidigal T.H.D.A."/>
            <person name="Brescovit A.D."/>
            <person name="Santos A.J."/>
        </authorList>
    </citation>
    <scope>NUCLEOTIDE SEQUENCE</scope>
    <source>
        <tissue evidence="2">Shoot tissue taken approximately 20 cm above the soil surface</tissue>
    </source>
</reference>
<feature type="compositionally biased region" description="Basic and acidic residues" evidence="1">
    <location>
        <begin position="1"/>
        <end position="10"/>
    </location>
</feature>